<dbReference type="EMBL" id="AP014548">
    <property type="protein sequence ID" value="BAO54514.1"/>
    <property type="molecule type" value="Genomic_DNA"/>
</dbReference>
<reference evidence="2 3" key="1">
    <citation type="journal article" date="2014" name="Proc. Natl. Acad. Sci. U.S.A.">
        <title>Functional characterization of flavobacteria rhodopsins reveals a unique class of light-driven chloride pump in bacteria.</title>
        <authorList>
            <person name="Yoshizawa S."/>
            <person name="Kumagai Y."/>
            <person name="Kim H."/>
            <person name="Ogura Y."/>
            <person name="Hayashi T."/>
            <person name="Iwasaki W."/>
            <person name="DeLong E.F."/>
            <person name="Kogure K."/>
        </authorList>
    </citation>
    <scope>NUCLEOTIDE SEQUENCE [LARGE SCALE GENOMIC DNA]</scope>
    <source>
        <strain evidence="2 3">S1-08</strain>
    </source>
</reference>
<dbReference type="HOGENOM" id="CLU_093143_0_0_10"/>
<sequence length="273" mass="31956">MKLFLTLFLCCFFFAFAKAQSPQIPTYIELPLGVDQFYGVDDFNNLYYGKKNVIYKRPMHVNSNTGAQQFYDVQLGDLTSVDLINPLRILLFYKDTQTVVLLDNRLNESLRISLSELQPYRYFEHSSLAGERRLWLYNQDQQRLELVDYVQNKLIVSSPIIKDKVSHFTSDYNYCFLITDESVLVFNSYASRTSKLDRAGIQLADYDFEQLVVWQDDQLKSYAFTSEYQLESISNSWDVPEQVTTESFYLKNGKLYIYALNRVSVFTANQNKN</sequence>
<dbReference type="OrthoDB" id="1143207at2"/>
<feature type="chain" id="PRO_5004914133" description="Orphan protein signal peptide" evidence="1">
    <location>
        <begin position="18"/>
        <end position="273"/>
    </location>
</feature>
<keyword evidence="3" id="KW-1185">Reference proteome</keyword>
<keyword evidence="1" id="KW-0732">Signal</keyword>
<proteinExistence type="predicted"/>
<organism evidence="2 3">
    <name type="scientific">Nonlabens marinus S1-08</name>
    <dbReference type="NCBI Taxonomy" id="1454201"/>
    <lineage>
        <taxon>Bacteria</taxon>
        <taxon>Pseudomonadati</taxon>
        <taxon>Bacteroidota</taxon>
        <taxon>Flavobacteriia</taxon>
        <taxon>Flavobacteriales</taxon>
        <taxon>Flavobacteriaceae</taxon>
        <taxon>Nonlabens</taxon>
    </lineage>
</organism>
<dbReference type="STRING" id="1454201.NMS_0505"/>
<evidence type="ECO:0008006" key="4">
    <source>
        <dbReference type="Google" id="ProtNLM"/>
    </source>
</evidence>
<protein>
    <recommendedName>
        <fullName evidence="4">Orphan protein signal peptide</fullName>
    </recommendedName>
</protein>
<dbReference type="KEGG" id="nmf:NMS_0505"/>
<evidence type="ECO:0000256" key="1">
    <source>
        <dbReference type="SAM" id="SignalP"/>
    </source>
</evidence>
<dbReference type="Proteomes" id="UP000031760">
    <property type="component" value="Chromosome"/>
</dbReference>
<accession>W8VNK3</accession>
<dbReference type="RefSeq" id="WP_052476659.1">
    <property type="nucleotide sequence ID" value="NZ_AP014548.1"/>
</dbReference>
<feature type="signal peptide" evidence="1">
    <location>
        <begin position="1"/>
        <end position="17"/>
    </location>
</feature>
<evidence type="ECO:0000313" key="2">
    <source>
        <dbReference type="EMBL" id="BAO54514.1"/>
    </source>
</evidence>
<dbReference type="AlphaFoldDB" id="W8VNK3"/>
<name>W8VNK3_9FLAO</name>
<gene>
    <name evidence="2" type="ORF">NMS_0505</name>
</gene>
<evidence type="ECO:0000313" key="3">
    <source>
        <dbReference type="Proteomes" id="UP000031760"/>
    </source>
</evidence>